<name>A0A6A6QR08_9PEZI</name>
<dbReference type="PANTHER" id="PTHR24096">
    <property type="entry name" value="LONG-CHAIN-FATTY-ACID--COA LIGASE"/>
    <property type="match status" value="1"/>
</dbReference>
<dbReference type="OrthoDB" id="1898221at2759"/>
<dbReference type="Pfam" id="PF00501">
    <property type="entry name" value="AMP-binding"/>
    <property type="match status" value="1"/>
</dbReference>
<keyword evidence="2" id="KW-0436">Ligase</keyword>
<dbReference type="AlphaFoldDB" id="A0A6A6QR08"/>
<protein>
    <submittedName>
        <fullName evidence="5">Acetyl-CoA synthetase-like protein</fullName>
    </submittedName>
</protein>
<comment type="similarity">
    <text evidence="1">Belongs to the ATP-dependent AMP-binding enzyme family.</text>
</comment>
<dbReference type="Proteomes" id="UP000799750">
    <property type="component" value="Unassembled WGS sequence"/>
</dbReference>
<dbReference type="PANTHER" id="PTHR24096:SF149">
    <property type="entry name" value="AMP-BINDING DOMAIN-CONTAINING PROTEIN-RELATED"/>
    <property type="match status" value="1"/>
</dbReference>
<sequence length="553" mass="61365">MTVLRSKQWVDIPKDISISELMLQNISNTPPNKIIYEDALTGKTTTYSAFQAHVQRAAYWLRHTIGFQPGQTLAISSPSSTEYIIVVHAVWWLGGVASLINNSLHQSEIAHALDLINPDYLVVHDSVFEKASESLKLCEKPHDIRVLTLGKRSTQWTAFPADTLPIAHPKVSTPYSLKGQDASKRLAGILLSSGTTGRPKAVMLSHYNLVAAISQLRGDNPDNWRGSQREIFFPPLSHVYALYVCITGCFWLGAYVCLMPRFDLELYCRLMQDRKATLARLVPPIAKMLAEHLVVRKYEYPCLEYFSCSAAPLTAETAEKLSLAFPHVALCQTYGCTELSGPCVQSGVRDNTMALGASGKLIANTEMRFLDLDGKDVGASGPGEITVRGPNVYMGYKDDEATTQESMIDGDWLRTGDLGYIDKKGFLVLYDRLKDIIKYKGFQVSPLELEDIAHRHPLVDEVAVCGVWSEAEATELPRAYVVLKQGVETSPTQLSRHAESISAFVSGKVSTYKQLRGIVFVDGLPKNPTGKVLRRVLRAEREKYETGPIRAKL</sequence>
<reference evidence="5" key="1">
    <citation type="journal article" date="2020" name="Stud. Mycol.">
        <title>101 Dothideomycetes genomes: a test case for predicting lifestyles and emergence of pathogens.</title>
        <authorList>
            <person name="Haridas S."/>
            <person name="Albert R."/>
            <person name="Binder M."/>
            <person name="Bloem J."/>
            <person name="Labutti K."/>
            <person name="Salamov A."/>
            <person name="Andreopoulos B."/>
            <person name="Baker S."/>
            <person name="Barry K."/>
            <person name="Bills G."/>
            <person name="Bluhm B."/>
            <person name="Cannon C."/>
            <person name="Castanera R."/>
            <person name="Culley D."/>
            <person name="Daum C."/>
            <person name="Ezra D."/>
            <person name="Gonzalez J."/>
            <person name="Henrissat B."/>
            <person name="Kuo A."/>
            <person name="Liang C."/>
            <person name="Lipzen A."/>
            <person name="Lutzoni F."/>
            <person name="Magnuson J."/>
            <person name="Mondo S."/>
            <person name="Nolan M."/>
            <person name="Ohm R."/>
            <person name="Pangilinan J."/>
            <person name="Park H.-J."/>
            <person name="Ramirez L."/>
            <person name="Alfaro M."/>
            <person name="Sun H."/>
            <person name="Tritt A."/>
            <person name="Yoshinaga Y."/>
            <person name="Zwiers L.-H."/>
            <person name="Turgeon B."/>
            <person name="Goodwin S."/>
            <person name="Spatafora J."/>
            <person name="Crous P."/>
            <person name="Grigoriev I."/>
        </authorList>
    </citation>
    <scope>NUCLEOTIDE SEQUENCE</scope>
    <source>
        <strain evidence="5">CBS 269.34</strain>
    </source>
</reference>
<dbReference type="InterPro" id="IPR025110">
    <property type="entry name" value="AMP-bd_C"/>
</dbReference>
<evidence type="ECO:0000259" key="3">
    <source>
        <dbReference type="Pfam" id="PF00501"/>
    </source>
</evidence>
<dbReference type="Gene3D" id="3.40.50.12780">
    <property type="entry name" value="N-terminal domain of ligase-like"/>
    <property type="match status" value="1"/>
</dbReference>
<dbReference type="Pfam" id="PF13193">
    <property type="entry name" value="AMP-binding_C"/>
    <property type="match status" value="1"/>
</dbReference>
<dbReference type="SUPFAM" id="SSF56801">
    <property type="entry name" value="Acetyl-CoA synthetase-like"/>
    <property type="match status" value="1"/>
</dbReference>
<feature type="domain" description="AMP-binding enzyme C-terminal" evidence="4">
    <location>
        <begin position="448"/>
        <end position="531"/>
    </location>
</feature>
<keyword evidence="6" id="KW-1185">Reference proteome</keyword>
<evidence type="ECO:0000256" key="2">
    <source>
        <dbReference type="ARBA" id="ARBA00022598"/>
    </source>
</evidence>
<evidence type="ECO:0000256" key="1">
    <source>
        <dbReference type="ARBA" id="ARBA00006432"/>
    </source>
</evidence>
<dbReference type="InterPro" id="IPR020845">
    <property type="entry name" value="AMP-binding_CS"/>
</dbReference>
<dbReference type="Gene3D" id="3.30.300.30">
    <property type="match status" value="1"/>
</dbReference>
<dbReference type="EMBL" id="MU004190">
    <property type="protein sequence ID" value="KAF2494596.1"/>
    <property type="molecule type" value="Genomic_DNA"/>
</dbReference>
<dbReference type="InterPro" id="IPR042099">
    <property type="entry name" value="ANL_N_sf"/>
</dbReference>
<dbReference type="PROSITE" id="PS00455">
    <property type="entry name" value="AMP_BINDING"/>
    <property type="match status" value="1"/>
</dbReference>
<accession>A0A6A6QR08</accession>
<evidence type="ECO:0000259" key="4">
    <source>
        <dbReference type="Pfam" id="PF13193"/>
    </source>
</evidence>
<organism evidence="5 6">
    <name type="scientific">Lophium mytilinum</name>
    <dbReference type="NCBI Taxonomy" id="390894"/>
    <lineage>
        <taxon>Eukaryota</taxon>
        <taxon>Fungi</taxon>
        <taxon>Dikarya</taxon>
        <taxon>Ascomycota</taxon>
        <taxon>Pezizomycotina</taxon>
        <taxon>Dothideomycetes</taxon>
        <taxon>Pleosporomycetidae</taxon>
        <taxon>Mytilinidiales</taxon>
        <taxon>Mytilinidiaceae</taxon>
        <taxon>Lophium</taxon>
    </lineage>
</organism>
<gene>
    <name evidence="5" type="ORF">BU16DRAFT_562248</name>
</gene>
<evidence type="ECO:0000313" key="6">
    <source>
        <dbReference type="Proteomes" id="UP000799750"/>
    </source>
</evidence>
<evidence type="ECO:0000313" key="5">
    <source>
        <dbReference type="EMBL" id="KAF2494596.1"/>
    </source>
</evidence>
<dbReference type="GO" id="GO:0016405">
    <property type="term" value="F:CoA-ligase activity"/>
    <property type="evidence" value="ECO:0007669"/>
    <property type="project" value="TreeGrafter"/>
</dbReference>
<dbReference type="InterPro" id="IPR045851">
    <property type="entry name" value="AMP-bd_C_sf"/>
</dbReference>
<proteinExistence type="inferred from homology"/>
<feature type="domain" description="AMP-dependent synthetase/ligase" evidence="3">
    <location>
        <begin position="28"/>
        <end position="396"/>
    </location>
</feature>
<dbReference type="InterPro" id="IPR000873">
    <property type="entry name" value="AMP-dep_synth/lig_dom"/>
</dbReference>